<keyword evidence="1" id="KW-0812">Transmembrane</keyword>
<keyword evidence="3" id="KW-1185">Reference proteome</keyword>
<keyword evidence="1" id="KW-1133">Transmembrane helix</keyword>
<dbReference type="Gene3D" id="2.60.40.150">
    <property type="entry name" value="C2 domain"/>
    <property type="match status" value="1"/>
</dbReference>
<feature type="transmembrane region" description="Helical" evidence="1">
    <location>
        <begin position="68"/>
        <end position="87"/>
    </location>
</feature>
<dbReference type="OrthoDB" id="10250354at2759"/>
<dbReference type="InParanoid" id="A0A1Z5JPS9"/>
<comment type="caution">
    <text evidence="2">The sequence shown here is derived from an EMBL/GenBank/DDBJ whole genome shotgun (WGS) entry which is preliminary data.</text>
</comment>
<evidence type="ECO:0000256" key="1">
    <source>
        <dbReference type="SAM" id="Phobius"/>
    </source>
</evidence>
<feature type="transmembrane region" description="Helical" evidence="1">
    <location>
        <begin position="6"/>
        <end position="34"/>
    </location>
</feature>
<dbReference type="InterPro" id="IPR035892">
    <property type="entry name" value="C2_domain_sf"/>
</dbReference>
<sequence length="694" mass="77578">MPAQLVPFYLMPIAALLGLYALTAGFKVVHLMYANATKQQPQRKVSARERLLQQQHKGTVVPLQSREFALLFLSFLLSLIAYAFVVARVEAGFLKAERALFDPYALLGLNSNEMYNATTIVEVFKNVVKQQSGATESAMEDIKFAYQALADERGMLNYKKYGHPLGALEVDAFNMKIPSWLLVPAGPYRAGVYVLYGLSVLFWLSAVVQAYRRYQLEKQLQAESARTKSDEEKAKAAGAMLDDSNSVSQGDLAFMMNQLKPTSDYHDILFGICAAPDTIAWGLRQLEKVEEIKKERKEKEAAKRDEGTVKTKDDVDLGALLDEGGWDDEGTDEGSKSLEERKTELKAVTGQAVQLLEGVDDGVLGQTWVENALAKVNQWPPSAVAVLKNVSFEYKGEIVKDFLDHPGLRRVLCMTMGRLNSHLLNGHPQLLAAGANKLIDQTYFKGSMEFRQRAGLLLEGTLRLSMMLRSYRLVHMVLKTVALFRIGCHDTPEALKLFETMMQRQNNCLPRLEVHSKAITSVGHSEIATGDKCELEVDMERLHAENFLKAKVAICQQQGIPPQVALQAYREGWWLLLRCKRLDGPTPAQPLSVDILRNLKIDDSQIELFQKEDPEYHLLSAIPVIVSNVAQQRGKFQVKFTAPLEAGKYRFFLTIKSQDFLGADQEIELTETVVAASSVGREAASESDEPKKEK</sequence>
<dbReference type="GO" id="GO:0003723">
    <property type="term" value="F:RNA binding"/>
    <property type="evidence" value="ECO:0007669"/>
    <property type="project" value="TreeGrafter"/>
</dbReference>
<dbReference type="Proteomes" id="UP000198406">
    <property type="component" value="Unassembled WGS sequence"/>
</dbReference>
<keyword evidence="1" id="KW-0472">Membrane</keyword>
<accession>A0A1Z5JPS9</accession>
<organism evidence="2 3">
    <name type="scientific">Fistulifera solaris</name>
    <name type="common">Oleaginous diatom</name>
    <dbReference type="NCBI Taxonomy" id="1519565"/>
    <lineage>
        <taxon>Eukaryota</taxon>
        <taxon>Sar</taxon>
        <taxon>Stramenopiles</taxon>
        <taxon>Ochrophyta</taxon>
        <taxon>Bacillariophyta</taxon>
        <taxon>Bacillariophyceae</taxon>
        <taxon>Bacillariophycidae</taxon>
        <taxon>Naviculales</taxon>
        <taxon>Naviculaceae</taxon>
        <taxon>Fistulifera</taxon>
    </lineage>
</organism>
<evidence type="ECO:0008006" key="4">
    <source>
        <dbReference type="Google" id="ProtNLM"/>
    </source>
</evidence>
<dbReference type="AlphaFoldDB" id="A0A1Z5JPS9"/>
<proteinExistence type="predicted"/>
<reference evidence="2 3" key="1">
    <citation type="journal article" date="2015" name="Plant Cell">
        <title>Oil accumulation by the oleaginous diatom Fistulifera solaris as revealed by the genome and transcriptome.</title>
        <authorList>
            <person name="Tanaka T."/>
            <person name="Maeda Y."/>
            <person name="Veluchamy A."/>
            <person name="Tanaka M."/>
            <person name="Abida H."/>
            <person name="Marechal E."/>
            <person name="Bowler C."/>
            <person name="Muto M."/>
            <person name="Sunaga Y."/>
            <person name="Tanaka M."/>
            <person name="Yoshino T."/>
            <person name="Taniguchi T."/>
            <person name="Fukuda Y."/>
            <person name="Nemoto M."/>
            <person name="Matsumoto M."/>
            <person name="Wong P.S."/>
            <person name="Aburatani S."/>
            <person name="Fujibuchi W."/>
        </authorList>
    </citation>
    <scope>NUCLEOTIDE SEQUENCE [LARGE SCALE GENOMIC DNA]</scope>
    <source>
        <strain evidence="2 3">JPCC DA0580</strain>
    </source>
</reference>
<name>A0A1Z5JPS9_FISSO</name>
<dbReference type="PANTHER" id="PTHR24075">
    <property type="entry name" value="SEC63 DOMAIN-CONTAINING"/>
    <property type="match status" value="1"/>
</dbReference>
<evidence type="ECO:0000313" key="2">
    <source>
        <dbReference type="EMBL" id="GAX16030.1"/>
    </source>
</evidence>
<gene>
    <name evidence="2" type="ORF">FisN_22Hh112</name>
</gene>
<evidence type="ECO:0000313" key="3">
    <source>
        <dbReference type="Proteomes" id="UP000198406"/>
    </source>
</evidence>
<protein>
    <recommendedName>
        <fullName evidence="4">J domain-containing protein</fullName>
    </recommendedName>
</protein>
<dbReference type="EMBL" id="BDSP01000100">
    <property type="protein sequence ID" value="GAX16030.1"/>
    <property type="molecule type" value="Genomic_DNA"/>
</dbReference>